<organism evidence="6 7">
    <name type="scientific">Aspergillus sclerotialis</name>
    <dbReference type="NCBI Taxonomy" id="2070753"/>
    <lineage>
        <taxon>Eukaryota</taxon>
        <taxon>Fungi</taxon>
        <taxon>Dikarya</taxon>
        <taxon>Ascomycota</taxon>
        <taxon>Pezizomycotina</taxon>
        <taxon>Eurotiomycetes</taxon>
        <taxon>Eurotiomycetidae</taxon>
        <taxon>Eurotiales</taxon>
        <taxon>Aspergillaceae</taxon>
        <taxon>Aspergillus</taxon>
        <taxon>Aspergillus subgen. Polypaecilum</taxon>
    </lineage>
</organism>
<keyword evidence="4" id="KW-0274">FAD</keyword>
<reference evidence="7" key="1">
    <citation type="submission" date="2017-02" db="EMBL/GenBank/DDBJ databases">
        <authorList>
            <person name="Tafer H."/>
            <person name="Lopandic K."/>
        </authorList>
    </citation>
    <scope>NUCLEOTIDE SEQUENCE [LARGE SCALE GENOMIC DNA]</scope>
    <source>
        <strain evidence="7">CBS 366.77</strain>
    </source>
</reference>
<protein>
    <submittedName>
        <fullName evidence="6">Flavin-binding monooxygenase</fullName>
    </submittedName>
</protein>
<dbReference type="Pfam" id="PF13450">
    <property type="entry name" value="NAD_binding_8"/>
    <property type="match status" value="1"/>
</dbReference>
<dbReference type="InterPro" id="IPR051209">
    <property type="entry name" value="FAD-bind_Monooxygenase_sf"/>
</dbReference>
<dbReference type="InterPro" id="IPR036188">
    <property type="entry name" value="FAD/NAD-bd_sf"/>
</dbReference>
<evidence type="ECO:0000256" key="1">
    <source>
        <dbReference type="ARBA" id="ARBA00001974"/>
    </source>
</evidence>
<evidence type="ECO:0000256" key="4">
    <source>
        <dbReference type="ARBA" id="ARBA00022827"/>
    </source>
</evidence>
<dbReference type="GO" id="GO:0004497">
    <property type="term" value="F:monooxygenase activity"/>
    <property type="evidence" value="ECO:0007669"/>
    <property type="project" value="UniProtKB-KW"/>
</dbReference>
<proteinExistence type="inferred from homology"/>
<keyword evidence="7" id="KW-1185">Reference proteome</keyword>
<evidence type="ECO:0000256" key="5">
    <source>
        <dbReference type="SAM" id="MobiDB-lite"/>
    </source>
</evidence>
<dbReference type="PANTHER" id="PTHR42877">
    <property type="entry name" value="L-ORNITHINE N(5)-MONOOXYGENASE-RELATED"/>
    <property type="match status" value="1"/>
</dbReference>
<dbReference type="PANTHER" id="PTHR42877:SF7">
    <property type="entry name" value="FLAVIN-BINDING MONOOXYGENASE-RELATED"/>
    <property type="match status" value="1"/>
</dbReference>
<evidence type="ECO:0000256" key="3">
    <source>
        <dbReference type="ARBA" id="ARBA00022630"/>
    </source>
</evidence>
<dbReference type="SUPFAM" id="SSF51905">
    <property type="entry name" value="FAD/NAD(P)-binding domain"/>
    <property type="match status" value="2"/>
</dbReference>
<comment type="cofactor">
    <cofactor evidence="1">
        <name>FAD</name>
        <dbReference type="ChEBI" id="CHEBI:57692"/>
    </cofactor>
</comment>
<name>A0A3A2Z8R2_9EURO</name>
<comment type="caution">
    <text evidence="6">The sequence shown here is derived from an EMBL/GenBank/DDBJ whole genome shotgun (WGS) entry which is preliminary data.</text>
</comment>
<evidence type="ECO:0000256" key="2">
    <source>
        <dbReference type="ARBA" id="ARBA00010139"/>
    </source>
</evidence>
<dbReference type="Gene3D" id="3.50.50.60">
    <property type="entry name" value="FAD/NAD(P)-binding domain"/>
    <property type="match status" value="2"/>
</dbReference>
<dbReference type="PRINTS" id="PR00469">
    <property type="entry name" value="PNDRDTASEII"/>
</dbReference>
<feature type="compositionally biased region" description="Polar residues" evidence="5">
    <location>
        <begin position="1"/>
        <end position="14"/>
    </location>
</feature>
<keyword evidence="6" id="KW-0560">Oxidoreductase</keyword>
<dbReference type="AlphaFoldDB" id="A0A3A2Z8R2"/>
<evidence type="ECO:0000313" key="6">
    <source>
        <dbReference type="EMBL" id="RJE19010.1"/>
    </source>
</evidence>
<accession>A0A3A2Z8R2</accession>
<sequence length="607" mass="68400">MHSKLQNGDTNLQHTGHYGPGSDDDIGSRPLIFKDVPVENHRKMRVVVIGAGFSGIYCGVRIPQRLRNVELCIYEKNPDIGGTWYENRYPGCACDIPSHSYQYTFEPNPLWSRVYATAPEIHKYLKDVAAKYSAGRFIKLSHQVVDVEWHQGVSKWFITVKDNITGETFLDKADVVISARGMLNGISWPDIPGLKEMQIPVMHSAAWDETQDFEGKRIGIIGGGSSAIQIIPSLQKLKGTQLTCLIRSKTWIAKPFGEDAMKSLGIEGIDITPEQRARFAEDPEYYLRFRTMLERAANVEHAVTIKDSKMQQLARDDFTQFMKERLAKKPEILEYLLPDYGVGCRRLTPGPGFLEALVEDNVTVLKKPITKAHATGLELQDGTKLDFDVLVCATGFRTSAPPPFRVAGVDGHLMDSRFNPFPETYMSVATDGFPNYFMMLGPNASIGTGPLTTMMEKTGDYIIKCIRKLQKENIVSMEVKKERVKGFSVVAANYFKRTVYLDNCTSWYRNLGGRGDRISGIWPGSALHAMEALRSPRWEDYNYRYEGEDGSGKEVNRLGWLGNGWSVIQIEEGSGELAHFLRPDFVDAPAIPFPEETRAYKEWPFSY</sequence>
<dbReference type="EMBL" id="MVGC01000462">
    <property type="protein sequence ID" value="RJE19010.1"/>
    <property type="molecule type" value="Genomic_DNA"/>
</dbReference>
<comment type="similarity">
    <text evidence="2">Belongs to the FAD-binding monooxygenase family.</text>
</comment>
<dbReference type="Proteomes" id="UP000266188">
    <property type="component" value="Unassembled WGS sequence"/>
</dbReference>
<evidence type="ECO:0000313" key="7">
    <source>
        <dbReference type="Proteomes" id="UP000266188"/>
    </source>
</evidence>
<gene>
    <name evidence="6" type="ORF">PHISCL_08655</name>
</gene>
<keyword evidence="6" id="KW-0503">Monooxygenase</keyword>
<keyword evidence="3" id="KW-0285">Flavoprotein</keyword>
<feature type="region of interest" description="Disordered" evidence="5">
    <location>
        <begin position="1"/>
        <end position="23"/>
    </location>
</feature>
<dbReference type="OrthoDB" id="74360at2759"/>